<dbReference type="Proteomes" id="UP000251960">
    <property type="component" value="Chromosome 10"/>
</dbReference>
<protein>
    <submittedName>
        <fullName evidence="2">Uncharacterized protein</fullName>
    </submittedName>
</protein>
<accession>A0A3L6GAP3</accession>
<gene>
    <name evidence="2" type="ORF">Zm00014a_033916</name>
</gene>
<dbReference type="AlphaFoldDB" id="A0A3L6GAP3"/>
<name>A0A3L6GAP3_MAIZE</name>
<reference evidence="2" key="1">
    <citation type="journal article" date="2018" name="Nat. Genet.">
        <title>Extensive intraspecific gene order and gene structural variations between Mo17 and other maize genomes.</title>
        <authorList>
            <person name="Sun S."/>
            <person name="Zhou Y."/>
            <person name="Chen J."/>
            <person name="Shi J."/>
            <person name="Zhao H."/>
            <person name="Zhao H."/>
            <person name="Song W."/>
            <person name="Zhang M."/>
            <person name="Cui Y."/>
            <person name="Dong X."/>
            <person name="Liu H."/>
            <person name="Ma X."/>
            <person name="Jiao Y."/>
            <person name="Wang B."/>
            <person name="Wei X."/>
            <person name="Stein J.C."/>
            <person name="Glaubitz J.C."/>
            <person name="Lu F."/>
            <person name="Yu G."/>
            <person name="Liang C."/>
            <person name="Fengler K."/>
            <person name="Li B."/>
            <person name="Rafalski A."/>
            <person name="Schnable P.S."/>
            <person name="Ware D.H."/>
            <person name="Buckler E.S."/>
            <person name="Lai J."/>
        </authorList>
    </citation>
    <scope>NUCLEOTIDE SEQUENCE [LARGE SCALE GENOMIC DNA]</scope>
    <source>
        <tissue evidence="2">Seedling</tissue>
    </source>
</reference>
<sequence>MAVAIHSVEQLLQLWQPIPPWVLVGVVAAGHDEHRATDEVLRCHEHDARAWRPAPAPSARTIGSATASDWLPRSRSTMETPAGHTEHHHYPFPSVFSLSNISHAMALA</sequence>
<feature type="region of interest" description="Disordered" evidence="1">
    <location>
        <begin position="52"/>
        <end position="86"/>
    </location>
</feature>
<evidence type="ECO:0000313" key="2">
    <source>
        <dbReference type="EMBL" id="PWZ45581.1"/>
    </source>
</evidence>
<organism evidence="2">
    <name type="scientific">Zea mays</name>
    <name type="common">Maize</name>
    <dbReference type="NCBI Taxonomy" id="4577"/>
    <lineage>
        <taxon>Eukaryota</taxon>
        <taxon>Viridiplantae</taxon>
        <taxon>Streptophyta</taxon>
        <taxon>Embryophyta</taxon>
        <taxon>Tracheophyta</taxon>
        <taxon>Spermatophyta</taxon>
        <taxon>Magnoliopsida</taxon>
        <taxon>Liliopsida</taxon>
        <taxon>Poales</taxon>
        <taxon>Poaceae</taxon>
        <taxon>PACMAD clade</taxon>
        <taxon>Panicoideae</taxon>
        <taxon>Andropogonodae</taxon>
        <taxon>Andropogoneae</taxon>
        <taxon>Tripsacinae</taxon>
        <taxon>Zea</taxon>
    </lineage>
</organism>
<dbReference type="EMBL" id="NCVQ01000002">
    <property type="protein sequence ID" value="PWZ45581.1"/>
    <property type="molecule type" value="Genomic_DNA"/>
</dbReference>
<evidence type="ECO:0000256" key="1">
    <source>
        <dbReference type="SAM" id="MobiDB-lite"/>
    </source>
</evidence>
<comment type="caution">
    <text evidence="2">The sequence shown here is derived from an EMBL/GenBank/DDBJ whole genome shotgun (WGS) entry which is preliminary data.</text>
</comment>
<proteinExistence type="predicted"/>